<feature type="non-terminal residue" evidence="1">
    <location>
        <position position="112"/>
    </location>
</feature>
<proteinExistence type="predicted"/>
<evidence type="ECO:0008006" key="2">
    <source>
        <dbReference type="Google" id="ProtNLM"/>
    </source>
</evidence>
<accession>X1JQB7</accession>
<protein>
    <recommendedName>
        <fullName evidence="2">Sialidase domain-containing protein</fullName>
    </recommendedName>
</protein>
<comment type="caution">
    <text evidence="1">The sequence shown here is derived from an EMBL/GenBank/DDBJ whole genome shotgun (WGS) entry which is preliminary data.</text>
</comment>
<organism evidence="1">
    <name type="scientific">marine sediment metagenome</name>
    <dbReference type="NCBI Taxonomy" id="412755"/>
    <lineage>
        <taxon>unclassified sequences</taxon>
        <taxon>metagenomes</taxon>
        <taxon>ecological metagenomes</taxon>
    </lineage>
</organism>
<dbReference type="AlphaFoldDB" id="X1JQB7"/>
<name>X1JQB7_9ZZZZ</name>
<evidence type="ECO:0000313" key="1">
    <source>
        <dbReference type="EMBL" id="GAH96941.1"/>
    </source>
</evidence>
<dbReference type="EMBL" id="BARU01047161">
    <property type="protein sequence ID" value="GAH96941.1"/>
    <property type="molecule type" value="Genomic_DNA"/>
</dbReference>
<sequence>QYYRDSEDSELCAAYSCDGGLSWQHIELTIGFHSPIITCAGIVPVKDNGITRYLLPLHRNTKRYDQKGDREQFVLESTNLLNWKLAGYIPRPSDVWIHEGNIAGGDKPGELM</sequence>
<reference evidence="1" key="1">
    <citation type="journal article" date="2014" name="Front. Microbiol.">
        <title>High frequency of phylogenetically diverse reductive dehalogenase-homologous genes in deep subseafloor sedimentary metagenomes.</title>
        <authorList>
            <person name="Kawai M."/>
            <person name="Futagami T."/>
            <person name="Toyoda A."/>
            <person name="Takaki Y."/>
            <person name="Nishi S."/>
            <person name="Hori S."/>
            <person name="Arai W."/>
            <person name="Tsubouchi T."/>
            <person name="Morono Y."/>
            <person name="Uchiyama I."/>
            <person name="Ito T."/>
            <person name="Fujiyama A."/>
            <person name="Inagaki F."/>
            <person name="Takami H."/>
        </authorList>
    </citation>
    <scope>NUCLEOTIDE SEQUENCE</scope>
    <source>
        <strain evidence="1">Expedition CK06-06</strain>
    </source>
</reference>
<gene>
    <name evidence="1" type="ORF">S03H2_70795</name>
</gene>
<feature type="non-terminal residue" evidence="1">
    <location>
        <position position="1"/>
    </location>
</feature>